<reference evidence="1 2" key="1">
    <citation type="submission" date="2015-04" db="EMBL/GenBank/DDBJ databases">
        <authorList>
            <person name="Syromyatnikov M.Y."/>
            <person name="Popov V.N."/>
        </authorList>
    </citation>
    <scope>NUCLEOTIDE SEQUENCE [LARGE SCALE GENOMIC DNA]</scope>
</reference>
<evidence type="ECO:0000313" key="2">
    <source>
        <dbReference type="Proteomes" id="UP000183832"/>
    </source>
</evidence>
<dbReference type="Proteomes" id="UP000183832">
    <property type="component" value="Unassembled WGS sequence"/>
</dbReference>
<accession>A0A1J1J296</accession>
<sequence>MTFVRNNSFISQKLEHFLCIYTERTKEKQKDKRKKNSKILLNLLPITLLELAKDSDLFLFQWQLHAKWSVL</sequence>
<organism evidence="1 2">
    <name type="scientific">Clunio marinus</name>
    <dbReference type="NCBI Taxonomy" id="568069"/>
    <lineage>
        <taxon>Eukaryota</taxon>
        <taxon>Metazoa</taxon>
        <taxon>Ecdysozoa</taxon>
        <taxon>Arthropoda</taxon>
        <taxon>Hexapoda</taxon>
        <taxon>Insecta</taxon>
        <taxon>Pterygota</taxon>
        <taxon>Neoptera</taxon>
        <taxon>Endopterygota</taxon>
        <taxon>Diptera</taxon>
        <taxon>Nematocera</taxon>
        <taxon>Chironomoidea</taxon>
        <taxon>Chironomidae</taxon>
        <taxon>Clunio</taxon>
    </lineage>
</organism>
<keyword evidence="2" id="KW-1185">Reference proteome</keyword>
<name>A0A1J1J296_9DIPT</name>
<gene>
    <name evidence="1" type="ORF">CLUMA_CG019371</name>
</gene>
<dbReference type="EMBL" id="CVRI01000066">
    <property type="protein sequence ID" value="CRL06074.1"/>
    <property type="molecule type" value="Genomic_DNA"/>
</dbReference>
<dbReference type="AlphaFoldDB" id="A0A1J1J296"/>
<evidence type="ECO:0000313" key="1">
    <source>
        <dbReference type="EMBL" id="CRL06074.1"/>
    </source>
</evidence>
<protein>
    <submittedName>
        <fullName evidence="1">CLUMA_CG019371, isoform A</fullName>
    </submittedName>
</protein>
<proteinExistence type="predicted"/>